<dbReference type="Proteomes" id="UP000663829">
    <property type="component" value="Unassembled WGS sequence"/>
</dbReference>
<evidence type="ECO:0000313" key="4">
    <source>
        <dbReference type="Proteomes" id="UP000663829"/>
    </source>
</evidence>
<keyword evidence="1" id="KW-0732">Signal</keyword>
<comment type="caution">
    <text evidence="2">The sequence shown here is derived from an EMBL/GenBank/DDBJ whole genome shotgun (WGS) entry which is preliminary data.</text>
</comment>
<evidence type="ECO:0000313" key="3">
    <source>
        <dbReference type="EMBL" id="CAF3801310.1"/>
    </source>
</evidence>
<keyword evidence="4" id="KW-1185">Reference proteome</keyword>
<dbReference type="EMBL" id="CAJNOQ010003807">
    <property type="protein sequence ID" value="CAF1030397.1"/>
    <property type="molecule type" value="Genomic_DNA"/>
</dbReference>
<dbReference type="AlphaFoldDB" id="A0A814J432"/>
<sequence>MASTTNSLQMVAATMVVLLCYVAPIVSGQQPGNCAQQSSGNLGCFDITAQSVCTTVTNEAPLGDQRWWLAGLDLNIDFVIKCGEIAAYQVKWSTGWGDWYVPSVNDMDQKVNTNNGLGRMWSYFDDHYHTYIICKSNAYKSKCC</sequence>
<reference evidence="2" key="1">
    <citation type="submission" date="2021-02" db="EMBL/GenBank/DDBJ databases">
        <authorList>
            <person name="Nowell W R."/>
        </authorList>
    </citation>
    <scope>NUCLEOTIDE SEQUENCE</scope>
</reference>
<gene>
    <name evidence="2" type="ORF">GPM918_LOCUS15249</name>
    <name evidence="3" type="ORF">SRO942_LOCUS15249</name>
</gene>
<feature type="chain" id="PRO_5036224829" evidence="1">
    <location>
        <begin position="29"/>
        <end position="144"/>
    </location>
</feature>
<dbReference type="Proteomes" id="UP000681722">
    <property type="component" value="Unassembled WGS sequence"/>
</dbReference>
<proteinExistence type="predicted"/>
<organism evidence="2 4">
    <name type="scientific">Didymodactylos carnosus</name>
    <dbReference type="NCBI Taxonomy" id="1234261"/>
    <lineage>
        <taxon>Eukaryota</taxon>
        <taxon>Metazoa</taxon>
        <taxon>Spiralia</taxon>
        <taxon>Gnathifera</taxon>
        <taxon>Rotifera</taxon>
        <taxon>Eurotatoria</taxon>
        <taxon>Bdelloidea</taxon>
        <taxon>Philodinida</taxon>
        <taxon>Philodinidae</taxon>
        <taxon>Didymodactylos</taxon>
    </lineage>
</organism>
<name>A0A814J432_9BILA</name>
<dbReference type="OrthoDB" id="9976041at2759"/>
<dbReference type="EMBL" id="CAJOBC010003807">
    <property type="protein sequence ID" value="CAF3801310.1"/>
    <property type="molecule type" value="Genomic_DNA"/>
</dbReference>
<evidence type="ECO:0000256" key="1">
    <source>
        <dbReference type="SAM" id="SignalP"/>
    </source>
</evidence>
<protein>
    <submittedName>
        <fullName evidence="2">Uncharacterized protein</fullName>
    </submittedName>
</protein>
<feature type="signal peptide" evidence="1">
    <location>
        <begin position="1"/>
        <end position="28"/>
    </location>
</feature>
<accession>A0A814J432</accession>
<evidence type="ECO:0000313" key="2">
    <source>
        <dbReference type="EMBL" id="CAF1030397.1"/>
    </source>
</evidence>